<feature type="domain" description="Response regulatory" evidence="2">
    <location>
        <begin position="8"/>
        <end position="136"/>
    </location>
</feature>
<dbReference type="CDD" id="cd17557">
    <property type="entry name" value="REC_Rcp-like"/>
    <property type="match status" value="1"/>
</dbReference>
<comment type="caution">
    <text evidence="3">The sequence shown here is derived from an EMBL/GenBank/DDBJ whole genome shotgun (WGS) entry which is preliminary data.</text>
</comment>
<protein>
    <submittedName>
        <fullName evidence="3">Response regulator</fullName>
    </submittedName>
</protein>
<keyword evidence="1" id="KW-0597">Phosphoprotein</keyword>
<dbReference type="Gene3D" id="3.40.50.2300">
    <property type="match status" value="1"/>
</dbReference>
<dbReference type="EMBL" id="QMEC01000036">
    <property type="protein sequence ID" value="NMF63415.1"/>
    <property type="molecule type" value="Genomic_DNA"/>
</dbReference>
<dbReference type="PROSITE" id="PS50110">
    <property type="entry name" value="RESPONSE_REGULATORY"/>
    <property type="match status" value="1"/>
</dbReference>
<feature type="modified residue" description="4-aspartylphosphate" evidence="1">
    <location>
        <position position="69"/>
    </location>
</feature>
<name>A0ABX1M6F3_9CYAN</name>
<proteinExistence type="predicted"/>
<evidence type="ECO:0000313" key="4">
    <source>
        <dbReference type="Proteomes" id="UP000762253"/>
    </source>
</evidence>
<dbReference type="InterPro" id="IPR001789">
    <property type="entry name" value="Sig_transdc_resp-reg_receiver"/>
</dbReference>
<sequence length="150" mass="17066">MKPVQNNSLLVVEDSDEDFEAFRRILRKSSLHAPIYRCVDGEDALEYLFQVGEYANHTSRSRPGIILLDLNLPGMDGRDVLIAIKQNATLKMIPVIIFTTSSNPKDIDVCYEHGVNGYIVKPIDLSKLKETIETFIQYWFEITTLPQAYG</sequence>
<dbReference type="InterPro" id="IPR052893">
    <property type="entry name" value="TCS_response_regulator"/>
</dbReference>
<evidence type="ECO:0000259" key="2">
    <source>
        <dbReference type="PROSITE" id="PS50110"/>
    </source>
</evidence>
<dbReference type="SUPFAM" id="SSF52172">
    <property type="entry name" value="CheY-like"/>
    <property type="match status" value="1"/>
</dbReference>
<gene>
    <name evidence="3" type="ORF">DP115_11810</name>
</gene>
<dbReference type="Proteomes" id="UP000762253">
    <property type="component" value="Unassembled WGS sequence"/>
</dbReference>
<keyword evidence="4" id="KW-1185">Reference proteome</keyword>
<organism evidence="3 4">
    <name type="scientific">Brasilonema octagenarum UFV-OR1</name>
    <dbReference type="NCBI Taxonomy" id="417115"/>
    <lineage>
        <taxon>Bacteria</taxon>
        <taxon>Bacillati</taxon>
        <taxon>Cyanobacteriota</taxon>
        <taxon>Cyanophyceae</taxon>
        <taxon>Nostocales</taxon>
        <taxon>Scytonemataceae</taxon>
        <taxon>Brasilonema</taxon>
        <taxon>Octagenarum group</taxon>
    </lineage>
</organism>
<reference evidence="3 4" key="1">
    <citation type="submission" date="2018-06" db="EMBL/GenBank/DDBJ databases">
        <title>Comparative genomics of Brasilonema spp. strains.</title>
        <authorList>
            <person name="Alvarenga D.O."/>
            <person name="Fiore M.F."/>
            <person name="Varani A.M."/>
        </authorList>
    </citation>
    <scope>NUCLEOTIDE SEQUENCE [LARGE SCALE GENOMIC DNA]</scope>
    <source>
        <strain evidence="3 4">UFV-OR1</strain>
    </source>
</reference>
<evidence type="ECO:0000313" key="3">
    <source>
        <dbReference type="EMBL" id="NMF63415.1"/>
    </source>
</evidence>
<accession>A0ABX1M6F3</accession>
<dbReference type="RefSeq" id="WP_169265002.1">
    <property type="nucleotide sequence ID" value="NZ_QMEC01000036.1"/>
</dbReference>
<evidence type="ECO:0000256" key="1">
    <source>
        <dbReference type="PROSITE-ProRule" id="PRU00169"/>
    </source>
</evidence>
<dbReference type="PANTHER" id="PTHR44520">
    <property type="entry name" value="RESPONSE REGULATOR RCP1-RELATED"/>
    <property type="match status" value="1"/>
</dbReference>
<dbReference type="Pfam" id="PF00072">
    <property type="entry name" value="Response_reg"/>
    <property type="match status" value="1"/>
</dbReference>
<dbReference type="InterPro" id="IPR011006">
    <property type="entry name" value="CheY-like_superfamily"/>
</dbReference>
<dbReference type="SMART" id="SM00448">
    <property type="entry name" value="REC"/>
    <property type="match status" value="1"/>
</dbReference>